<dbReference type="Proteomes" id="UP000598971">
    <property type="component" value="Unassembled WGS sequence"/>
</dbReference>
<dbReference type="SUPFAM" id="SSF48173">
    <property type="entry name" value="Cryptochrome/photolyase FAD-binding domain"/>
    <property type="match status" value="1"/>
</dbReference>
<comment type="caution">
    <text evidence="1">The sequence shown here is derived from an EMBL/GenBank/DDBJ whole genome shotgun (WGS) entry which is preliminary data.</text>
</comment>
<dbReference type="EMBL" id="WHPF01000015">
    <property type="protein sequence ID" value="NNV57430.1"/>
    <property type="molecule type" value="Genomic_DNA"/>
</dbReference>
<dbReference type="PANTHER" id="PTHR38657:SF1">
    <property type="entry name" value="SLR1343 PROTEIN"/>
    <property type="match status" value="1"/>
</dbReference>
<dbReference type="Pfam" id="PF04244">
    <property type="entry name" value="DPRP"/>
    <property type="match status" value="1"/>
</dbReference>
<proteinExistence type="predicted"/>
<evidence type="ECO:0000313" key="2">
    <source>
        <dbReference type="Proteomes" id="UP000598971"/>
    </source>
</evidence>
<protein>
    <submittedName>
        <fullName evidence="1">Cryptochrome/photolyase family protein</fullName>
    </submittedName>
</protein>
<organism evidence="1 2">
    <name type="scientific">Limnovirga soli</name>
    <dbReference type="NCBI Taxonomy" id="2656915"/>
    <lineage>
        <taxon>Bacteria</taxon>
        <taxon>Pseudomonadati</taxon>
        <taxon>Bacteroidota</taxon>
        <taxon>Chitinophagia</taxon>
        <taxon>Chitinophagales</taxon>
        <taxon>Chitinophagaceae</taxon>
        <taxon>Limnovirga</taxon>
    </lineage>
</organism>
<dbReference type="Gene3D" id="1.10.10.1710">
    <property type="entry name" value="Deoxyribodipyrimidine photolyase-related"/>
    <property type="match status" value="1"/>
</dbReference>
<gene>
    <name evidence="1" type="ORF">GD597_18300</name>
</gene>
<dbReference type="InterPro" id="IPR014729">
    <property type="entry name" value="Rossmann-like_a/b/a_fold"/>
</dbReference>
<dbReference type="Gene3D" id="3.40.50.620">
    <property type="entry name" value="HUPs"/>
    <property type="match status" value="1"/>
</dbReference>
<dbReference type="PANTHER" id="PTHR38657">
    <property type="entry name" value="SLR1343 PROTEIN"/>
    <property type="match status" value="1"/>
</dbReference>
<dbReference type="Gene3D" id="1.10.579.10">
    <property type="entry name" value="DNA Cyclobutane Dipyrimidine Photolyase, subunit A, domain 3"/>
    <property type="match status" value="1"/>
</dbReference>
<sequence>MQKVNIIFPHQLFEDSPLFSETGNFCLVEEFLFFRQYNFHKQKIAFQRASMKYYENYLCSKGCSVQYIQAHEALADIRLLLANLQQTGISAITIIDPVDDWLLKRISKSCQKLNIQLRILESPMFLNTRETLSAFFKPHKKKFFQTEFYKQERINRKILIDAVGKPVGGQWSFDEENRKKYPKGKAVIKFNLPATNNYYLEAIAYTNQYFPNNVGIIGDAIQYPIGFEESKQWLYTFVQTRLAAFGDYEDAILQKEILIHHSLLSPLLNIGMLTPQQVTTIILQTANTNCIPINSLEGFIRQIIGWREFIRGVYITKGTAERASNFWGFTRKIPASFYKGTTGILPIDETISKVLATGYCHHIERLMVLGNFMLLCEFDPNEVYRWFMELFIDAYDWVMVPNVYGMSQFADGGLMATKPYISGSNYLMKMSDYPKGDWQAIWDALFWRFLDKHRHFFLQNPRLGMLVKTFDKWDDNKRKSIHQQANNFLSTLTVT</sequence>
<dbReference type="AlphaFoldDB" id="A0A8J8FGV7"/>
<dbReference type="RefSeq" id="WP_171609376.1">
    <property type="nucleotide sequence ID" value="NZ_WHPF01000015.1"/>
</dbReference>
<dbReference type="InterPro" id="IPR036134">
    <property type="entry name" value="Crypto/Photolyase_FAD-like_sf"/>
</dbReference>
<dbReference type="InterPro" id="IPR007357">
    <property type="entry name" value="PhrB-like"/>
</dbReference>
<dbReference type="Gene3D" id="1.25.40.80">
    <property type="match status" value="1"/>
</dbReference>
<evidence type="ECO:0000313" key="1">
    <source>
        <dbReference type="EMBL" id="NNV57430.1"/>
    </source>
</evidence>
<reference evidence="1" key="1">
    <citation type="submission" date="2019-10" db="EMBL/GenBank/DDBJ databases">
        <title>Draft genome sequence of Panacibacter sp. KCS-6.</title>
        <authorList>
            <person name="Yim K.J."/>
        </authorList>
    </citation>
    <scope>NUCLEOTIDE SEQUENCE</scope>
    <source>
        <strain evidence="1">KCS-6</strain>
    </source>
</reference>
<name>A0A8J8FGV7_9BACT</name>
<keyword evidence="2" id="KW-1185">Reference proteome</keyword>
<dbReference type="InterPro" id="IPR052551">
    <property type="entry name" value="UV-DNA_repair_photolyase"/>
</dbReference>
<accession>A0A8J8FGV7</accession>